<reference evidence="3" key="1">
    <citation type="journal article" date="2023" name="Plant J.">
        <title>Genome sequences and population genomics provide insights into the demographic history, inbreeding, and mutation load of two 'living fossil' tree species of Dipteronia.</title>
        <authorList>
            <person name="Feng Y."/>
            <person name="Comes H.P."/>
            <person name="Chen J."/>
            <person name="Zhu S."/>
            <person name="Lu R."/>
            <person name="Zhang X."/>
            <person name="Li P."/>
            <person name="Qiu J."/>
            <person name="Olsen K.M."/>
            <person name="Qiu Y."/>
        </authorList>
    </citation>
    <scope>NUCLEOTIDE SEQUENCE</scope>
    <source>
        <strain evidence="3">NBL</strain>
    </source>
</reference>
<dbReference type="InterPro" id="IPR025525">
    <property type="entry name" value="hAT-like_transposase_RNase-H"/>
</dbReference>
<gene>
    <name evidence="3" type="ORF">Dsin_013629</name>
</gene>
<dbReference type="EMBL" id="JANJYJ010000004">
    <property type="protein sequence ID" value="KAK3219659.1"/>
    <property type="molecule type" value="Genomic_DNA"/>
</dbReference>
<evidence type="ECO:0000313" key="3">
    <source>
        <dbReference type="EMBL" id="KAK3219659.1"/>
    </source>
</evidence>
<dbReference type="AlphaFoldDB" id="A0AAE0ALJ0"/>
<dbReference type="PANTHER" id="PTHR23272:SF104">
    <property type="entry name" value="HAT FAMILY DIMERISATION DOMAIN CONTAINING PROTEIN, EXPRESSED"/>
    <property type="match status" value="1"/>
</dbReference>
<keyword evidence="4" id="KW-1185">Reference proteome</keyword>
<name>A0AAE0ALJ0_9ROSI</name>
<evidence type="ECO:0000259" key="2">
    <source>
        <dbReference type="Pfam" id="PF14372"/>
    </source>
</evidence>
<dbReference type="Pfam" id="PF05699">
    <property type="entry name" value="Dimer_Tnp_hAT"/>
    <property type="match status" value="1"/>
</dbReference>
<evidence type="ECO:0008006" key="5">
    <source>
        <dbReference type="Google" id="ProtNLM"/>
    </source>
</evidence>
<comment type="caution">
    <text evidence="3">The sequence shown here is derived from an EMBL/GenBank/DDBJ whole genome shotgun (WGS) entry which is preliminary data.</text>
</comment>
<protein>
    <recommendedName>
        <fullName evidence="5">HAT C-terminal dimerisation domain-containing protein</fullName>
    </recommendedName>
</protein>
<dbReference type="GO" id="GO:0046983">
    <property type="term" value="F:protein dimerization activity"/>
    <property type="evidence" value="ECO:0007669"/>
    <property type="project" value="InterPro"/>
</dbReference>
<accession>A0AAE0ALJ0</accession>
<dbReference type="GO" id="GO:0003677">
    <property type="term" value="F:DNA binding"/>
    <property type="evidence" value="ECO:0007669"/>
    <property type="project" value="InterPro"/>
</dbReference>
<dbReference type="Proteomes" id="UP001281410">
    <property type="component" value="Unassembled WGS sequence"/>
</dbReference>
<dbReference type="InterPro" id="IPR012337">
    <property type="entry name" value="RNaseH-like_sf"/>
</dbReference>
<dbReference type="Pfam" id="PF14372">
    <property type="entry name" value="hAT-like_RNase-H"/>
    <property type="match status" value="1"/>
</dbReference>
<organism evidence="3 4">
    <name type="scientific">Dipteronia sinensis</name>
    <dbReference type="NCBI Taxonomy" id="43782"/>
    <lineage>
        <taxon>Eukaryota</taxon>
        <taxon>Viridiplantae</taxon>
        <taxon>Streptophyta</taxon>
        <taxon>Embryophyta</taxon>
        <taxon>Tracheophyta</taxon>
        <taxon>Spermatophyta</taxon>
        <taxon>Magnoliopsida</taxon>
        <taxon>eudicotyledons</taxon>
        <taxon>Gunneridae</taxon>
        <taxon>Pentapetalae</taxon>
        <taxon>rosids</taxon>
        <taxon>malvids</taxon>
        <taxon>Sapindales</taxon>
        <taxon>Sapindaceae</taxon>
        <taxon>Hippocastanoideae</taxon>
        <taxon>Acereae</taxon>
        <taxon>Dipteronia</taxon>
    </lineage>
</organism>
<dbReference type="PANTHER" id="PTHR23272">
    <property type="entry name" value="BED FINGER-RELATED"/>
    <property type="match status" value="1"/>
</dbReference>
<evidence type="ECO:0000313" key="4">
    <source>
        <dbReference type="Proteomes" id="UP001281410"/>
    </source>
</evidence>
<proteinExistence type="predicted"/>
<sequence length="533" mass="62227">MKGPALGNNLDQISHLQFVDDTILFLEPDLDFVRVAKRILRCFELASSLKINLHKSCLVKVSKRNSLVKEAAEVFRITVGVAKKIEKLQRDFFWGDRMEKRKIHSIDWALVWRFGVEESTLWRIVVCARYGVDPRACSWNWQSGANASHLIKAMSSLFTQNSLSEKLINEGMRVMIGNGHRANFWREIKWDTLPLNIVFPRIFALAQNKSGVVADYGRWFGKKWVWDIQLRTHLFDWEKNQWIGFKAALDCLSIRHAIEDTLVWNFSSNGLFSVRSYRASLEGQLVDVDLFNRWIWNGIFPPKVQNFAWQLMRGRILAIHQVVEMFEMLNTYGKDTILSTAVVAMETKLKKYWSTIPFLYALGLIVDHRVKLSGLDYLLEFIRKNMSIDYSEQITDIRNKLFEVFTIYERRIGGVDTYLDAQFDACEDTEKFDLLLWWKTYSYRYPVMSQLACDVLVIHVSTVSSEQAFSTSRRIIESTRSCLNPEMVEVLTCIRDWEHSRKRLQNETVDEEFIQNFSYLFVDESSGSNQGQN</sequence>
<feature type="domain" description="HAT C-terminal dimerisation" evidence="1">
    <location>
        <begin position="416"/>
        <end position="497"/>
    </location>
</feature>
<evidence type="ECO:0000259" key="1">
    <source>
        <dbReference type="Pfam" id="PF05699"/>
    </source>
</evidence>
<dbReference type="SUPFAM" id="SSF53098">
    <property type="entry name" value="Ribonuclease H-like"/>
    <property type="match status" value="1"/>
</dbReference>
<feature type="domain" description="hAT-like transposase RNase-H fold" evidence="2">
    <location>
        <begin position="320"/>
        <end position="408"/>
    </location>
</feature>
<dbReference type="InterPro" id="IPR008906">
    <property type="entry name" value="HATC_C_dom"/>
</dbReference>